<evidence type="ECO:0000259" key="10">
    <source>
        <dbReference type="PROSITE" id="PS50188"/>
    </source>
</evidence>
<evidence type="ECO:0000256" key="6">
    <source>
        <dbReference type="ARBA" id="ARBA00023054"/>
    </source>
</evidence>
<keyword evidence="11" id="KW-1185">Reference proteome</keyword>
<dbReference type="GO" id="GO:0008270">
    <property type="term" value="F:zinc ion binding"/>
    <property type="evidence" value="ECO:0007669"/>
    <property type="project" value="UniProtKB-KW"/>
</dbReference>
<evidence type="ECO:0000313" key="12">
    <source>
        <dbReference type="RefSeq" id="XP_012809647.2"/>
    </source>
</evidence>
<evidence type="ECO:0000256" key="7">
    <source>
        <dbReference type="PROSITE-ProRule" id="PRU00024"/>
    </source>
</evidence>
<evidence type="ECO:0000256" key="1">
    <source>
        <dbReference type="ARBA" id="ARBA00022588"/>
    </source>
</evidence>
<dbReference type="Pfam" id="PF00643">
    <property type="entry name" value="zf-B_box"/>
    <property type="match status" value="1"/>
</dbReference>
<feature type="domain" description="B30.2/SPRY" evidence="10">
    <location>
        <begin position="289"/>
        <end position="476"/>
    </location>
</feature>
<keyword evidence="4" id="KW-0862">Zinc</keyword>
<evidence type="ECO:0000313" key="13">
    <source>
        <dbReference type="Xenbase" id="XB-GENE-29088859"/>
    </source>
</evidence>
<dbReference type="AGR" id="Xenbase:XB-GENE-29088859"/>
<dbReference type="Proteomes" id="UP000008143">
    <property type="component" value="Chromosome 10"/>
</dbReference>
<dbReference type="PROSITE" id="PS50188">
    <property type="entry name" value="B302_SPRY"/>
    <property type="match status" value="1"/>
</dbReference>
<reference evidence="12" key="1">
    <citation type="submission" date="2025-08" db="UniProtKB">
        <authorList>
            <consortium name="RefSeq"/>
        </authorList>
    </citation>
    <scope>IDENTIFICATION</scope>
    <source>
        <strain evidence="12">Nigerian</strain>
        <tissue evidence="12">Liver and blood</tissue>
    </source>
</reference>
<dbReference type="Gene3D" id="3.30.40.10">
    <property type="entry name" value="Zinc/RING finger domain, C3HC4 (zinc finger)"/>
    <property type="match status" value="1"/>
</dbReference>
<evidence type="ECO:0000259" key="8">
    <source>
        <dbReference type="PROSITE" id="PS50089"/>
    </source>
</evidence>
<dbReference type="PRINTS" id="PR01407">
    <property type="entry name" value="BUTYPHLNCDUF"/>
</dbReference>
<dbReference type="InterPro" id="IPR051051">
    <property type="entry name" value="E3_ubiq-ligase_TRIM/RNF"/>
</dbReference>
<dbReference type="GeneID" id="105945624"/>
<dbReference type="Xenbase" id="XB-GENE-29088859">
    <property type="gene designation" value="LOC105945624"/>
</dbReference>
<dbReference type="InterPro" id="IPR003877">
    <property type="entry name" value="SPRY_dom"/>
</dbReference>
<dbReference type="PROSITE" id="PS00518">
    <property type="entry name" value="ZF_RING_1"/>
    <property type="match status" value="1"/>
</dbReference>
<dbReference type="SMART" id="SM00184">
    <property type="entry name" value="RING"/>
    <property type="match status" value="1"/>
</dbReference>
<dbReference type="Pfam" id="PF00622">
    <property type="entry name" value="SPRY"/>
    <property type="match status" value="1"/>
</dbReference>
<organism evidence="11 12">
    <name type="scientific">Xenopus tropicalis</name>
    <name type="common">Western clawed frog</name>
    <name type="synonym">Silurana tropicalis</name>
    <dbReference type="NCBI Taxonomy" id="8364"/>
    <lineage>
        <taxon>Eukaryota</taxon>
        <taxon>Metazoa</taxon>
        <taxon>Chordata</taxon>
        <taxon>Craniata</taxon>
        <taxon>Vertebrata</taxon>
        <taxon>Euteleostomi</taxon>
        <taxon>Amphibia</taxon>
        <taxon>Batrachia</taxon>
        <taxon>Anura</taxon>
        <taxon>Pipoidea</taxon>
        <taxon>Pipidae</taxon>
        <taxon>Xenopodinae</taxon>
        <taxon>Xenopus</taxon>
        <taxon>Silurana</taxon>
    </lineage>
</organism>
<dbReference type="InterPro" id="IPR001870">
    <property type="entry name" value="B30.2/SPRY"/>
</dbReference>
<dbReference type="InterPro" id="IPR000315">
    <property type="entry name" value="Znf_B-box"/>
</dbReference>
<dbReference type="InterPro" id="IPR006574">
    <property type="entry name" value="PRY"/>
</dbReference>
<evidence type="ECO:0000256" key="2">
    <source>
        <dbReference type="ARBA" id="ARBA00022723"/>
    </source>
</evidence>
<dbReference type="InterPro" id="IPR013320">
    <property type="entry name" value="ConA-like_dom_sf"/>
</dbReference>
<dbReference type="OMA" id="ETPARFW"/>
<dbReference type="InterPro" id="IPR001841">
    <property type="entry name" value="Znf_RING"/>
</dbReference>
<keyword evidence="1" id="KW-0399">Innate immunity</keyword>
<feature type="domain" description="RING-type" evidence="8">
    <location>
        <begin position="12"/>
        <end position="56"/>
    </location>
</feature>
<accession>A0A8J0SAH6</accession>
<dbReference type="SUPFAM" id="SSF49899">
    <property type="entry name" value="Concanavalin A-like lectins/glucanases"/>
    <property type="match status" value="1"/>
</dbReference>
<dbReference type="CDD" id="cd12891">
    <property type="entry name" value="SPRY_PRY_C-I_2"/>
    <property type="match status" value="1"/>
</dbReference>
<evidence type="ECO:0000256" key="4">
    <source>
        <dbReference type="ARBA" id="ARBA00022833"/>
    </source>
</evidence>
<dbReference type="GO" id="GO:0045087">
    <property type="term" value="P:innate immune response"/>
    <property type="evidence" value="ECO:0007669"/>
    <property type="project" value="UniProtKB-KW"/>
</dbReference>
<dbReference type="InterPro" id="IPR027370">
    <property type="entry name" value="Znf-RING_euk"/>
</dbReference>
<feature type="domain" description="B box-type" evidence="9">
    <location>
        <begin position="132"/>
        <end position="173"/>
    </location>
</feature>
<dbReference type="Pfam" id="PF13445">
    <property type="entry name" value="zf-RING_UBOX"/>
    <property type="match status" value="1"/>
</dbReference>
<evidence type="ECO:0000259" key="9">
    <source>
        <dbReference type="PROSITE" id="PS50119"/>
    </source>
</evidence>
<dbReference type="RefSeq" id="XP_012809647.2">
    <property type="nucleotide sequence ID" value="XM_012954193.3"/>
</dbReference>
<dbReference type="PANTHER" id="PTHR25465">
    <property type="entry name" value="B-BOX DOMAIN CONTAINING"/>
    <property type="match status" value="1"/>
</dbReference>
<dbReference type="Gene3D" id="2.60.120.920">
    <property type="match status" value="1"/>
</dbReference>
<proteinExistence type="predicted"/>
<dbReference type="InterPro" id="IPR013083">
    <property type="entry name" value="Znf_RING/FYVE/PHD"/>
</dbReference>
<dbReference type="SUPFAM" id="SSF57845">
    <property type="entry name" value="B-box zinc-binding domain"/>
    <property type="match status" value="1"/>
</dbReference>
<sequence length="476" mass="54542">MAVAAVREELSCSICQETYRDPVTLLCAHNFCLRCISHTWDHQWEREGECSCPQCRHTFYRRPELRKNLTLCKIVEAVISNQPEQKDTGMFCTYCLHASVTASKTCLLCEAYLCPNHLRVHCKSAEHVLSELSSSSCTVHKKLLNYNCFDDKMSLCESCCRERQHQGHYQKPVRVASKIRKQQLQQFQEKLILRNKEIEKKVQSLQDQRNGGEAGGGVWKRKAPFPAYEQIQSLRTKGEQLSRKIHHVELLCNTENPLTVLQGWDPDEVDNCEAESDQENDPALRDLLEATVLGLRRIRMFLPGEANDKMLDINTAGNHMTLSDDLRAAAWSRTNQGRPETPARFWYDQVLSSRSFAIGRHNWEVETSVPGNWMVGVAYASIRRKGVASRMGYNDQSWVLRRWEKQYSVIHDSKEAILPGTGSQEPIGIYLEFEGGRLSFFELSDPIRHLHTFTATFTEPLHVILSVRSGWVRLGS</sequence>
<dbReference type="SMART" id="SM00336">
    <property type="entry name" value="BBOX"/>
    <property type="match status" value="1"/>
</dbReference>
<dbReference type="SMART" id="SM00449">
    <property type="entry name" value="SPRY"/>
    <property type="match status" value="1"/>
</dbReference>
<dbReference type="Gene3D" id="3.30.160.60">
    <property type="entry name" value="Classic Zinc Finger"/>
    <property type="match status" value="1"/>
</dbReference>
<keyword evidence="5" id="KW-0391">Immunity</keyword>
<dbReference type="CDD" id="cd16597">
    <property type="entry name" value="RING-HC_TRIM25_C-IV"/>
    <property type="match status" value="1"/>
</dbReference>
<dbReference type="KEGG" id="xtr:105945624"/>
<keyword evidence="3 7" id="KW-0863">Zinc-finger</keyword>
<dbReference type="PANTHER" id="PTHR25465:SF51">
    <property type="entry name" value="TRIPARTITE MOTIF-CONTAINING PROTEIN 60"/>
    <property type="match status" value="1"/>
</dbReference>
<dbReference type="OrthoDB" id="9410880at2759"/>
<name>A0A8J0SAH6_XENTR</name>
<dbReference type="SMART" id="SM00589">
    <property type="entry name" value="PRY"/>
    <property type="match status" value="1"/>
</dbReference>
<protein>
    <submittedName>
        <fullName evidence="12">Tripartite motif-containing protein 60</fullName>
    </submittedName>
</protein>
<dbReference type="AlphaFoldDB" id="A0A8J0SAH6"/>
<dbReference type="InterPro" id="IPR017907">
    <property type="entry name" value="Znf_RING_CS"/>
</dbReference>
<keyword evidence="6" id="KW-0175">Coiled coil</keyword>
<keyword evidence="2" id="KW-0479">Metal-binding</keyword>
<evidence type="ECO:0000256" key="3">
    <source>
        <dbReference type="ARBA" id="ARBA00022771"/>
    </source>
</evidence>
<dbReference type="PROSITE" id="PS50089">
    <property type="entry name" value="ZF_RING_2"/>
    <property type="match status" value="1"/>
</dbReference>
<dbReference type="InterPro" id="IPR043136">
    <property type="entry name" value="B30.2/SPRY_sf"/>
</dbReference>
<dbReference type="PROSITE" id="PS50119">
    <property type="entry name" value="ZF_BBOX"/>
    <property type="match status" value="1"/>
</dbReference>
<evidence type="ECO:0000256" key="5">
    <source>
        <dbReference type="ARBA" id="ARBA00022859"/>
    </source>
</evidence>
<dbReference type="GO" id="GO:0005737">
    <property type="term" value="C:cytoplasm"/>
    <property type="evidence" value="ECO:0007669"/>
    <property type="project" value="UniProtKB-ARBA"/>
</dbReference>
<dbReference type="SUPFAM" id="SSF57850">
    <property type="entry name" value="RING/U-box"/>
    <property type="match status" value="1"/>
</dbReference>
<gene>
    <name evidence="12 13" type="primary">LOC105945624</name>
</gene>
<dbReference type="InterPro" id="IPR003879">
    <property type="entry name" value="Butyrophylin_SPRY"/>
</dbReference>
<evidence type="ECO:0000313" key="11">
    <source>
        <dbReference type="Proteomes" id="UP000008143"/>
    </source>
</evidence>